<keyword evidence="1" id="KW-1133">Transmembrane helix</keyword>
<comment type="caution">
    <text evidence="2">The sequence shown here is derived from an EMBL/GenBank/DDBJ whole genome shotgun (WGS) entry which is preliminary data.</text>
</comment>
<dbReference type="Proteomes" id="UP001566132">
    <property type="component" value="Unassembled WGS sequence"/>
</dbReference>
<evidence type="ECO:0000256" key="1">
    <source>
        <dbReference type="SAM" id="Phobius"/>
    </source>
</evidence>
<evidence type="ECO:0000313" key="3">
    <source>
        <dbReference type="Proteomes" id="UP001566132"/>
    </source>
</evidence>
<name>A0ABD1F7M7_HYPHA</name>
<protein>
    <submittedName>
        <fullName evidence="2">Uncharacterized protein</fullName>
    </submittedName>
</protein>
<proteinExistence type="predicted"/>
<keyword evidence="3" id="KW-1185">Reference proteome</keyword>
<reference evidence="2 3" key="1">
    <citation type="submission" date="2024-05" db="EMBL/GenBank/DDBJ databases">
        <title>Genetic variation in Jamaican populations of the coffee berry borer (Hypothenemus hampei).</title>
        <authorList>
            <person name="Errbii M."/>
            <person name="Myrie A."/>
        </authorList>
    </citation>
    <scope>NUCLEOTIDE SEQUENCE [LARGE SCALE GENOMIC DNA]</scope>
    <source>
        <strain evidence="2">JA-Hopewell-2020-01-JO</strain>
        <tissue evidence="2">Whole body</tissue>
    </source>
</reference>
<keyword evidence="1" id="KW-0812">Transmembrane</keyword>
<feature type="transmembrane region" description="Helical" evidence="1">
    <location>
        <begin position="137"/>
        <end position="162"/>
    </location>
</feature>
<feature type="transmembrane region" description="Helical" evidence="1">
    <location>
        <begin position="97"/>
        <end position="117"/>
    </location>
</feature>
<sequence>MSERTSMSSVDDDQLDEKLSIKSKIRKRWQLYAKILEMIFCCLCIGFIMEPAKKGDLAKIHFAHFALIFPTFFGYLITVSIFLIAKVMDDIIQYRTCFISSLIASCLFFVCGILLALDHKRQYIFEDFLYQPKPQLLEFHAVSTAFSFFNSILFGLEAYYIWKLKEDF</sequence>
<keyword evidence="1" id="KW-0472">Membrane</keyword>
<feature type="transmembrane region" description="Helical" evidence="1">
    <location>
        <begin position="61"/>
        <end position="85"/>
    </location>
</feature>
<dbReference type="PANTHER" id="PTHR36692:SF2">
    <property type="entry name" value="GEO12064P1"/>
    <property type="match status" value="1"/>
</dbReference>
<dbReference type="EMBL" id="JBDJPC010000002">
    <property type="protein sequence ID" value="KAL1513600.1"/>
    <property type="molecule type" value="Genomic_DNA"/>
</dbReference>
<dbReference type="AlphaFoldDB" id="A0ABD1F7M7"/>
<gene>
    <name evidence="2" type="ORF">ABEB36_002991</name>
</gene>
<organism evidence="2 3">
    <name type="scientific">Hypothenemus hampei</name>
    <name type="common">Coffee berry borer</name>
    <dbReference type="NCBI Taxonomy" id="57062"/>
    <lineage>
        <taxon>Eukaryota</taxon>
        <taxon>Metazoa</taxon>
        <taxon>Ecdysozoa</taxon>
        <taxon>Arthropoda</taxon>
        <taxon>Hexapoda</taxon>
        <taxon>Insecta</taxon>
        <taxon>Pterygota</taxon>
        <taxon>Neoptera</taxon>
        <taxon>Endopterygota</taxon>
        <taxon>Coleoptera</taxon>
        <taxon>Polyphaga</taxon>
        <taxon>Cucujiformia</taxon>
        <taxon>Curculionidae</taxon>
        <taxon>Scolytinae</taxon>
        <taxon>Hypothenemus</taxon>
    </lineage>
</organism>
<dbReference type="InterPro" id="IPR038976">
    <property type="entry name" value="Ssk"/>
</dbReference>
<accession>A0ABD1F7M7</accession>
<evidence type="ECO:0000313" key="2">
    <source>
        <dbReference type="EMBL" id="KAL1513600.1"/>
    </source>
</evidence>
<feature type="transmembrane region" description="Helical" evidence="1">
    <location>
        <begin position="31"/>
        <end position="49"/>
    </location>
</feature>
<dbReference type="PANTHER" id="PTHR36692">
    <property type="entry name" value="PROTEIN SNAKESKIN"/>
    <property type="match status" value="1"/>
</dbReference>